<name>A0A183JSX8_9TREM</name>
<dbReference type="AlphaFoldDB" id="A0A183JSX8"/>
<protein>
    <submittedName>
        <fullName evidence="1">Uncharacterized protein</fullName>
    </submittedName>
</protein>
<sequence>MPPIPQLPLFNPLVPRDITTLTTSSPRPLVTLVPLLLVLPVRLPLPPVLIK</sequence>
<proteinExistence type="predicted"/>
<organism evidence="1">
    <name type="scientific">Schistosoma curassoni</name>
    <dbReference type="NCBI Taxonomy" id="6186"/>
    <lineage>
        <taxon>Eukaryota</taxon>
        <taxon>Metazoa</taxon>
        <taxon>Spiralia</taxon>
        <taxon>Lophotrochozoa</taxon>
        <taxon>Platyhelminthes</taxon>
        <taxon>Trematoda</taxon>
        <taxon>Digenea</taxon>
        <taxon>Strigeidida</taxon>
        <taxon>Schistosomatoidea</taxon>
        <taxon>Schistosomatidae</taxon>
        <taxon>Schistosoma</taxon>
    </lineage>
</organism>
<accession>A0A183JSX8</accession>
<dbReference type="WBParaSite" id="SCUD_0000581801-mRNA-1">
    <property type="protein sequence ID" value="SCUD_0000581801-mRNA-1"/>
    <property type="gene ID" value="SCUD_0000581801"/>
</dbReference>
<evidence type="ECO:0000313" key="1">
    <source>
        <dbReference type="WBParaSite" id="SCUD_0000581801-mRNA-1"/>
    </source>
</evidence>
<reference evidence="1" key="1">
    <citation type="submission" date="2016-06" db="UniProtKB">
        <authorList>
            <consortium name="WormBaseParasite"/>
        </authorList>
    </citation>
    <scope>IDENTIFICATION</scope>
</reference>